<name>A0AAW0GAJ0_9APHY</name>
<evidence type="ECO:0000313" key="2">
    <source>
        <dbReference type="EMBL" id="KAK7686095.1"/>
    </source>
</evidence>
<comment type="caution">
    <text evidence="2">The sequence shown here is derived from an EMBL/GenBank/DDBJ whole genome shotgun (WGS) entry which is preliminary data.</text>
</comment>
<protein>
    <submittedName>
        <fullName evidence="2">Uncharacterized protein</fullName>
    </submittedName>
</protein>
<reference evidence="2 3" key="1">
    <citation type="submission" date="2022-09" db="EMBL/GenBank/DDBJ databases">
        <authorList>
            <person name="Palmer J.M."/>
        </authorList>
    </citation>
    <scope>NUCLEOTIDE SEQUENCE [LARGE SCALE GENOMIC DNA]</scope>
    <source>
        <strain evidence="2 3">DSM 7382</strain>
    </source>
</reference>
<feature type="region of interest" description="Disordered" evidence="1">
    <location>
        <begin position="254"/>
        <end position="273"/>
    </location>
</feature>
<sequence>MPNHKIINPNFDTLTSTLSSKFSDSPPPSHPPSLHHTSDRTQNSPALTRNNSNHSYPPSTANLNPPVTTILIPIPNRNSPHRAYAWVNYLDPLGPGPNTPTKHVAPSPERYPVRISTPKFNKNDDLSGHGWSLIYRWEYNTWDKLKRATAGNKPLILCKTDSPHIWCDICSRRNLLLYIGGEVNLGGGWGNGSLTRIIRHEAEFVVVRAEGPNIRTPSNSAKVRIPIDKFHLTRKARLTRWYLKLRGTIKTAPITPEVTEEPEREERENQVAT</sequence>
<feature type="region of interest" description="Disordered" evidence="1">
    <location>
        <begin position="17"/>
        <end position="64"/>
    </location>
</feature>
<dbReference type="EMBL" id="JASBNA010000018">
    <property type="protein sequence ID" value="KAK7686095.1"/>
    <property type="molecule type" value="Genomic_DNA"/>
</dbReference>
<feature type="compositionally biased region" description="Polar residues" evidence="1">
    <location>
        <begin position="40"/>
        <end position="64"/>
    </location>
</feature>
<evidence type="ECO:0000256" key="1">
    <source>
        <dbReference type="SAM" id="MobiDB-lite"/>
    </source>
</evidence>
<feature type="compositionally biased region" description="Basic and acidic residues" evidence="1">
    <location>
        <begin position="264"/>
        <end position="273"/>
    </location>
</feature>
<accession>A0AAW0GAJ0</accession>
<evidence type="ECO:0000313" key="3">
    <source>
        <dbReference type="Proteomes" id="UP001385951"/>
    </source>
</evidence>
<dbReference type="Proteomes" id="UP001385951">
    <property type="component" value="Unassembled WGS sequence"/>
</dbReference>
<dbReference type="AlphaFoldDB" id="A0AAW0GAJ0"/>
<keyword evidence="3" id="KW-1185">Reference proteome</keyword>
<gene>
    <name evidence="2" type="ORF">QCA50_010907</name>
</gene>
<organism evidence="2 3">
    <name type="scientific">Cerrena zonata</name>
    <dbReference type="NCBI Taxonomy" id="2478898"/>
    <lineage>
        <taxon>Eukaryota</taxon>
        <taxon>Fungi</taxon>
        <taxon>Dikarya</taxon>
        <taxon>Basidiomycota</taxon>
        <taxon>Agaricomycotina</taxon>
        <taxon>Agaricomycetes</taxon>
        <taxon>Polyporales</taxon>
        <taxon>Cerrenaceae</taxon>
        <taxon>Cerrena</taxon>
    </lineage>
</organism>
<proteinExistence type="predicted"/>